<proteinExistence type="predicted"/>
<evidence type="ECO:0000313" key="2">
    <source>
        <dbReference type="Proteomes" id="UP000253782"/>
    </source>
</evidence>
<dbReference type="Proteomes" id="UP000253782">
    <property type="component" value="Unassembled WGS sequence"/>
</dbReference>
<comment type="caution">
    <text evidence="1">The sequence shown here is derived from an EMBL/GenBank/DDBJ whole genome shotgun (WGS) entry which is preliminary data.</text>
</comment>
<reference evidence="1 2" key="1">
    <citation type="submission" date="2018-07" db="EMBL/GenBank/DDBJ databases">
        <title>Dyella tabacisoli L4-6T, whole genome shotgun sequence.</title>
        <authorList>
            <person name="Zhou X.-K."/>
            <person name="Li W.-J."/>
            <person name="Duan Y.-Q."/>
        </authorList>
    </citation>
    <scope>NUCLEOTIDE SEQUENCE [LARGE SCALE GENOMIC DNA]</scope>
    <source>
        <strain evidence="1 2">L4-6</strain>
    </source>
</reference>
<evidence type="ECO:0000313" key="1">
    <source>
        <dbReference type="EMBL" id="RDD81547.1"/>
    </source>
</evidence>
<name>A0A369UM15_9GAMM</name>
<dbReference type="EMBL" id="QQAH01000009">
    <property type="protein sequence ID" value="RDD81547.1"/>
    <property type="molecule type" value="Genomic_DNA"/>
</dbReference>
<sequence>MTVKIHRIWDEALWRTSHQRPLDAAVALISWTPPSAIDSGRPPYIEPMIATLCVANGPVAFRLFFDGNLSPMATIVRARRKRFPFSVWERVSQRWGADVVIATTAGDAREMFDQHWSMQGQAAFIFEHGADTRHAIEILSRTRDWKSQRLPAGVSLLLSPAVDGDGILLAAKDDITLETAVAGIDAWCGAANVPLEYAAPARIP</sequence>
<gene>
    <name evidence="1" type="ORF">DVJ77_10230</name>
</gene>
<dbReference type="OrthoDB" id="8450820at2"/>
<keyword evidence="2" id="KW-1185">Reference proteome</keyword>
<protein>
    <submittedName>
        <fullName evidence="1">Uncharacterized protein</fullName>
    </submittedName>
</protein>
<dbReference type="AlphaFoldDB" id="A0A369UM15"/>
<organism evidence="1 2">
    <name type="scientific">Dyella tabacisoli</name>
    <dbReference type="NCBI Taxonomy" id="2282381"/>
    <lineage>
        <taxon>Bacteria</taxon>
        <taxon>Pseudomonadati</taxon>
        <taxon>Pseudomonadota</taxon>
        <taxon>Gammaproteobacteria</taxon>
        <taxon>Lysobacterales</taxon>
        <taxon>Rhodanobacteraceae</taxon>
        <taxon>Dyella</taxon>
    </lineage>
</organism>
<accession>A0A369UM15</accession>